<protein>
    <submittedName>
        <fullName evidence="2">Uncharacterized protein</fullName>
    </submittedName>
</protein>
<proteinExistence type="predicted"/>
<dbReference type="Proteomes" id="UP000299102">
    <property type="component" value="Unassembled WGS sequence"/>
</dbReference>
<comment type="caution">
    <text evidence="2">The sequence shown here is derived from an EMBL/GenBank/DDBJ whole genome shotgun (WGS) entry which is preliminary data.</text>
</comment>
<name>A0A4C1X5R7_EUMVA</name>
<dbReference type="AlphaFoldDB" id="A0A4C1X5R7"/>
<evidence type="ECO:0000256" key="1">
    <source>
        <dbReference type="SAM" id="MobiDB-lite"/>
    </source>
</evidence>
<reference evidence="2 3" key="1">
    <citation type="journal article" date="2019" name="Commun. Biol.">
        <title>The bagworm genome reveals a unique fibroin gene that provides high tensile strength.</title>
        <authorList>
            <person name="Kono N."/>
            <person name="Nakamura H."/>
            <person name="Ohtoshi R."/>
            <person name="Tomita M."/>
            <person name="Numata K."/>
            <person name="Arakawa K."/>
        </authorList>
    </citation>
    <scope>NUCLEOTIDE SEQUENCE [LARGE SCALE GENOMIC DNA]</scope>
</reference>
<keyword evidence="3" id="KW-1185">Reference proteome</keyword>
<evidence type="ECO:0000313" key="3">
    <source>
        <dbReference type="Proteomes" id="UP000299102"/>
    </source>
</evidence>
<feature type="region of interest" description="Disordered" evidence="1">
    <location>
        <begin position="65"/>
        <end position="93"/>
    </location>
</feature>
<dbReference type="EMBL" id="BGZK01000737">
    <property type="protein sequence ID" value="GBP58510.1"/>
    <property type="molecule type" value="Genomic_DNA"/>
</dbReference>
<sequence length="93" mass="10084">MVIHPKVLPYVAVNCARSVIDCYRTPAIKVVLMVFPESRMMTQNNGMNIITFDFVDQLKLPFQSVPSSHEGTRSAGPAPGPRGSAMPSSSTCT</sequence>
<gene>
    <name evidence="2" type="ORF">EVAR_33860_1</name>
</gene>
<evidence type="ECO:0000313" key="2">
    <source>
        <dbReference type="EMBL" id="GBP58510.1"/>
    </source>
</evidence>
<organism evidence="2 3">
    <name type="scientific">Eumeta variegata</name>
    <name type="common">Bagworm moth</name>
    <name type="synonym">Eumeta japonica</name>
    <dbReference type="NCBI Taxonomy" id="151549"/>
    <lineage>
        <taxon>Eukaryota</taxon>
        <taxon>Metazoa</taxon>
        <taxon>Ecdysozoa</taxon>
        <taxon>Arthropoda</taxon>
        <taxon>Hexapoda</taxon>
        <taxon>Insecta</taxon>
        <taxon>Pterygota</taxon>
        <taxon>Neoptera</taxon>
        <taxon>Endopterygota</taxon>
        <taxon>Lepidoptera</taxon>
        <taxon>Glossata</taxon>
        <taxon>Ditrysia</taxon>
        <taxon>Tineoidea</taxon>
        <taxon>Psychidae</taxon>
        <taxon>Oiketicinae</taxon>
        <taxon>Eumeta</taxon>
    </lineage>
</organism>
<accession>A0A4C1X5R7</accession>